<keyword evidence="2" id="KW-0521">NADP</keyword>
<dbReference type="PROSITE" id="PS00061">
    <property type="entry name" value="ADH_SHORT"/>
    <property type="match status" value="1"/>
</dbReference>
<dbReference type="PRINTS" id="PR00081">
    <property type="entry name" value="GDHRDH"/>
</dbReference>
<dbReference type="Gene3D" id="3.40.50.720">
    <property type="entry name" value="NAD(P)-binding Rossmann-like Domain"/>
    <property type="match status" value="1"/>
</dbReference>
<dbReference type="SUPFAM" id="SSF51735">
    <property type="entry name" value="NAD(P)-binding Rossmann-fold domains"/>
    <property type="match status" value="1"/>
</dbReference>
<accession>A0A9N9TYF4</accession>
<evidence type="ECO:0000313" key="5">
    <source>
        <dbReference type="EMBL" id="CAG9865378.1"/>
    </source>
</evidence>
<dbReference type="EMBL" id="OU900102">
    <property type="protein sequence ID" value="CAG9865378.1"/>
    <property type="molecule type" value="Genomic_DNA"/>
</dbReference>
<dbReference type="EC" id="1.1.1.184" evidence="4"/>
<organism evidence="5 6">
    <name type="scientific">Phyllotreta striolata</name>
    <name type="common">Striped flea beetle</name>
    <name type="synonym">Crioceris striolata</name>
    <dbReference type="NCBI Taxonomy" id="444603"/>
    <lineage>
        <taxon>Eukaryota</taxon>
        <taxon>Metazoa</taxon>
        <taxon>Ecdysozoa</taxon>
        <taxon>Arthropoda</taxon>
        <taxon>Hexapoda</taxon>
        <taxon>Insecta</taxon>
        <taxon>Pterygota</taxon>
        <taxon>Neoptera</taxon>
        <taxon>Endopterygota</taxon>
        <taxon>Coleoptera</taxon>
        <taxon>Polyphaga</taxon>
        <taxon>Cucujiformia</taxon>
        <taxon>Chrysomeloidea</taxon>
        <taxon>Chrysomelidae</taxon>
        <taxon>Galerucinae</taxon>
        <taxon>Alticini</taxon>
        <taxon>Phyllotreta</taxon>
    </lineage>
</organism>
<comment type="similarity">
    <text evidence="1">Belongs to the short-chain dehydrogenases/reductases (SDR) family.</text>
</comment>
<dbReference type="Pfam" id="PF00106">
    <property type="entry name" value="adh_short"/>
    <property type="match status" value="1"/>
</dbReference>
<evidence type="ECO:0000313" key="6">
    <source>
        <dbReference type="Proteomes" id="UP001153712"/>
    </source>
</evidence>
<dbReference type="InterPro" id="IPR036291">
    <property type="entry name" value="NAD(P)-bd_dom_sf"/>
</dbReference>
<dbReference type="Proteomes" id="UP001153712">
    <property type="component" value="Chromosome 9"/>
</dbReference>
<dbReference type="AlphaFoldDB" id="A0A9N9TYF4"/>
<reference evidence="5" key="1">
    <citation type="submission" date="2022-01" db="EMBL/GenBank/DDBJ databases">
        <authorList>
            <person name="King R."/>
        </authorList>
    </citation>
    <scope>NUCLEOTIDE SEQUENCE</scope>
</reference>
<dbReference type="InterPro" id="IPR045313">
    <property type="entry name" value="CBR1-like"/>
</dbReference>
<name>A0A9N9TYF4_PHYSR</name>
<evidence type="ECO:0000256" key="3">
    <source>
        <dbReference type="ARBA" id="ARBA00023002"/>
    </source>
</evidence>
<evidence type="ECO:0000256" key="1">
    <source>
        <dbReference type="ARBA" id="ARBA00006484"/>
    </source>
</evidence>
<dbReference type="GO" id="GO:0004090">
    <property type="term" value="F:carbonyl reductase (NADPH) activity"/>
    <property type="evidence" value="ECO:0007669"/>
    <property type="project" value="UniProtKB-EC"/>
</dbReference>
<keyword evidence="6" id="KW-1185">Reference proteome</keyword>
<protein>
    <recommendedName>
        <fullName evidence="4">carbonyl reductase (NADPH)</fullName>
        <ecNumber evidence="4">1.1.1.184</ecNumber>
    </recommendedName>
</protein>
<dbReference type="InterPro" id="IPR020904">
    <property type="entry name" value="Sc_DH/Rdtase_CS"/>
</dbReference>
<sequence>MSLQKVAVVTGANKGIGYEIARGLCKRFEGIVYLTARDEQRGLKAVKQLEAENLKPRFHQLDITQQASIDKFKDYIAREHGGLDLLVNNAAIAFKNNSPAPVSQQAKETLEVNYFSTLRFCEALFPLLRNNARVVNVSSSAGHLSRIPSEEKRKEFSRPDLTVPELSRLMEKFIQDAENGSLQQEGWGNSTYVVSKVGLSSLTIIQQRLFDEEQPSRNVSVNSVHPGWVKTDMSSYSGNKTSEEGAQAPLWLALDAQLKGQYVWDDCSVVDWYAQSTPNKP</sequence>
<evidence type="ECO:0000256" key="2">
    <source>
        <dbReference type="ARBA" id="ARBA00022857"/>
    </source>
</evidence>
<dbReference type="OrthoDB" id="7289984at2759"/>
<dbReference type="PANTHER" id="PTHR43963">
    <property type="entry name" value="CARBONYL REDUCTASE 1-RELATED"/>
    <property type="match status" value="1"/>
</dbReference>
<dbReference type="InterPro" id="IPR002347">
    <property type="entry name" value="SDR_fam"/>
</dbReference>
<proteinExistence type="inferred from homology"/>
<keyword evidence="3" id="KW-0560">Oxidoreductase</keyword>
<gene>
    <name evidence="5" type="ORF">PHYEVI_LOCUS11613</name>
</gene>
<dbReference type="PANTHER" id="PTHR43963:SF4">
    <property type="entry name" value="CARBONYL REDUCTASE (NADPH)"/>
    <property type="match status" value="1"/>
</dbReference>
<dbReference type="CDD" id="cd05324">
    <property type="entry name" value="carb_red_PTCR-like_SDR_c"/>
    <property type="match status" value="1"/>
</dbReference>
<evidence type="ECO:0000256" key="4">
    <source>
        <dbReference type="ARBA" id="ARBA00026118"/>
    </source>
</evidence>